<evidence type="ECO:0000313" key="1">
    <source>
        <dbReference type="EMBL" id="KAJ0011154.1"/>
    </source>
</evidence>
<dbReference type="Proteomes" id="UP001163603">
    <property type="component" value="Chromosome 14"/>
</dbReference>
<evidence type="ECO:0000313" key="2">
    <source>
        <dbReference type="Proteomes" id="UP001163603"/>
    </source>
</evidence>
<dbReference type="EMBL" id="CM047749">
    <property type="protein sequence ID" value="KAJ0011154.1"/>
    <property type="molecule type" value="Genomic_DNA"/>
</dbReference>
<name>A0ACC0X8W1_9ROSI</name>
<keyword evidence="2" id="KW-1185">Reference proteome</keyword>
<accession>A0ACC0X8W1</accession>
<reference evidence="2" key="1">
    <citation type="journal article" date="2023" name="G3 (Bethesda)">
        <title>Genome assembly and association tests identify interacting loci associated with vigor, precocity, and sex in interspecific pistachio rootstocks.</title>
        <authorList>
            <person name="Palmer W."/>
            <person name="Jacygrad E."/>
            <person name="Sagayaradj S."/>
            <person name="Cavanaugh K."/>
            <person name="Han R."/>
            <person name="Bertier L."/>
            <person name="Beede B."/>
            <person name="Kafkas S."/>
            <person name="Golino D."/>
            <person name="Preece J."/>
            <person name="Michelmore R."/>
        </authorList>
    </citation>
    <scope>NUCLEOTIDE SEQUENCE [LARGE SCALE GENOMIC DNA]</scope>
</reference>
<protein>
    <submittedName>
        <fullName evidence="1">Uncharacterized protein</fullName>
    </submittedName>
</protein>
<sequence length="199" mass="22445">MIVMTRATLYLNTIGGDGAVVETDKEVKDFLFGSHWKNLLILDAVPKEVKSQPLAEKKALDEKPTGLGASPSGPTSTVDAYEKMLSSIPEFSEFGKLFKVLPQAPVELTEAETEYAVNVVFQHNCTNTIPEQLLENVTVIVDASEAEEFSERRRWVECEKEMGSVKEELVSIKGYLFELREWMRLKEEREASISRDKAR</sequence>
<organism evidence="1 2">
    <name type="scientific">Pistacia integerrima</name>
    <dbReference type="NCBI Taxonomy" id="434235"/>
    <lineage>
        <taxon>Eukaryota</taxon>
        <taxon>Viridiplantae</taxon>
        <taxon>Streptophyta</taxon>
        <taxon>Embryophyta</taxon>
        <taxon>Tracheophyta</taxon>
        <taxon>Spermatophyta</taxon>
        <taxon>Magnoliopsida</taxon>
        <taxon>eudicotyledons</taxon>
        <taxon>Gunneridae</taxon>
        <taxon>Pentapetalae</taxon>
        <taxon>rosids</taxon>
        <taxon>malvids</taxon>
        <taxon>Sapindales</taxon>
        <taxon>Anacardiaceae</taxon>
        <taxon>Pistacia</taxon>
    </lineage>
</organism>
<comment type="caution">
    <text evidence="1">The sequence shown here is derived from an EMBL/GenBank/DDBJ whole genome shotgun (WGS) entry which is preliminary data.</text>
</comment>
<gene>
    <name evidence="1" type="ORF">Pint_33647</name>
</gene>
<proteinExistence type="predicted"/>